<reference evidence="1" key="1">
    <citation type="submission" date="2014-11" db="EMBL/GenBank/DDBJ databases">
        <authorList>
            <person name="Amaro Gonzalez C."/>
        </authorList>
    </citation>
    <scope>NUCLEOTIDE SEQUENCE</scope>
</reference>
<dbReference type="EMBL" id="GBXM01046353">
    <property type="protein sequence ID" value="JAH62224.1"/>
    <property type="molecule type" value="Transcribed_RNA"/>
</dbReference>
<dbReference type="AlphaFoldDB" id="A0A0E9U8L0"/>
<proteinExistence type="predicted"/>
<protein>
    <submittedName>
        <fullName evidence="1">Uncharacterized protein</fullName>
    </submittedName>
</protein>
<reference evidence="1" key="2">
    <citation type="journal article" date="2015" name="Fish Shellfish Immunol.">
        <title>Early steps in the European eel (Anguilla anguilla)-Vibrio vulnificus interaction in the gills: Role of the RtxA13 toxin.</title>
        <authorList>
            <person name="Callol A."/>
            <person name="Pajuelo D."/>
            <person name="Ebbesson L."/>
            <person name="Teles M."/>
            <person name="MacKenzie S."/>
            <person name="Amaro C."/>
        </authorList>
    </citation>
    <scope>NUCLEOTIDE SEQUENCE</scope>
</reference>
<name>A0A0E9U8L0_ANGAN</name>
<sequence>MKRVCVSTAFQTNVVVLKSL</sequence>
<organism evidence="1">
    <name type="scientific">Anguilla anguilla</name>
    <name type="common">European freshwater eel</name>
    <name type="synonym">Muraena anguilla</name>
    <dbReference type="NCBI Taxonomy" id="7936"/>
    <lineage>
        <taxon>Eukaryota</taxon>
        <taxon>Metazoa</taxon>
        <taxon>Chordata</taxon>
        <taxon>Craniata</taxon>
        <taxon>Vertebrata</taxon>
        <taxon>Euteleostomi</taxon>
        <taxon>Actinopterygii</taxon>
        <taxon>Neopterygii</taxon>
        <taxon>Teleostei</taxon>
        <taxon>Anguilliformes</taxon>
        <taxon>Anguillidae</taxon>
        <taxon>Anguilla</taxon>
    </lineage>
</organism>
<evidence type="ECO:0000313" key="1">
    <source>
        <dbReference type="EMBL" id="JAH62224.1"/>
    </source>
</evidence>
<accession>A0A0E9U8L0</accession>